<name>A0A9D4MUJ2_DREPO</name>
<comment type="caution">
    <text evidence="1">The sequence shown here is derived from an EMBL/GenBank/DDBJ whole genome shotgun (WGS) entry which is preliminary data.</text>
</comment>
<dbReference type="Proteomes" id="UP000828390">
    <property type="component" value="Unassembled WGS sequence"/>
</dbReference>
<sequence>MLREFCDGLDMTNLIGWKAVPSTGCRLHGCNKYLGPPFWFTTIPSTGKTLFQ</sequence>
<organism evidence="1 2">
    <name type="scientific">Dreissena polymorpha</name>
    <name type="common">Zebra mussel</name>
    <name type="synonym">Mytilus polymorpha</name>
    <dbReference type="NCBI Taxonomy" id="45954"/>
    <lineage>
        <taxon>Eukaryota</taxon>
        <taxon>Metazoa</taxon>
        <taxon>Spiralia</taxon>
        <taxon>Lophotrochozoa</taxon>
        <taxon>Mollusca</taxon>
        <taxon>Bivalvia</taxon>
        <taxon>Autobranchia</taxon>
        <taxon>Heteroconchia</taxon>
        <taxon>Euheterodonta</taxon>
        <taxon>Imparidentia</taxon>
        <taxon>Neoheterodontei</taxon>
        <taxon>Myida</taxon>
        <taxon>Dreissenoidea</taxon>
        <taxon>Dreissenidae</taxon>
        <taxon>Dreissena</taxon>
    </lineage>
</organism>
<evidence type="ECO:0000313" key="1">
    <source>
        <dbReference type="EMBL" id="KAH3884013.1"/>
    </source>
</evidence>
<protein>
    <submittedName>
        <fullName evidence="1">Uncharacterized protein</fullName>
    </submittedName>
</protein>
<keyword evidence="2" id="KW-1185">Reference proteome</keyword>
<reference evidence="1" key="1">
    <citation type="journal article" date="2019" name="bioRxiv">
        <title>The Genome of the Zebra Mussel, Dreissena polymorpha: A Resource for Invasive Species Research.</title>
        <authorList>
            <person name="McCartney M.A."/>
            <person name="Auch B."/>
            <person name="Kono T."/>
            <person name="Mallez S."/>
            <person name="Zhang Y."/>
            <person name="Obille A."/>
            <person name="Becker A."/>
            <person name="Abrahante J.E."/>
            <person name="Garbe J."/>
            <person name="Badalamenti J.P."/>
            <person name="Herman A."/>
            <person name="Mangelson H."/>
            <person name="Liachko I."/>
            <person name="Sullivan S."/>
            <person name="Sone E.D."/>
            <person name="Koren S."/>
            <person name="Silverstein K.A.T."/>
            <person name="Beckman K.B."/>
            <person name="Gohl D.M."/>
        </authorList>
    </citation>
    <scope>NUCLEOTIDE SEQUENCE</scope>
    <source>
        <strain evidence="1">Duluth1</strain>
        <tissue evidence="1">Whole animal</tissue>
    </source>
</reference>
<gene>
    <name evidence="1" type="ORF">DPMN_007983</name>
</gene>
<dbReference type="AlphaFoldDB" id="A0A9D4MUJ2"/>
<evidence type="ECO:0000313" key="2">
    <source>
        <dbReference type="Proteomes" id="UP000828390"/>
    </source>
</evidence>
<dbReference type="EMBL" id="JAIWYP010000001">
    <property type="protein sequence ID" value="KAH3884013.1"/>
    <property type="molecule type" value="Genomic_DNA"/>
</dbReference>
<accession>A0A9D4MUJ2</accession>
<proteinExistence type="predicted"/>
<reference evidence="1" key="2">
    <citation type="submission" date="2020-11" db="EMBL/GenBank/DDBJ databases">
        <authorList>
            <person name="McCartney M.A."/>
            <person name="Auch B."/>
            <person name="Kono T."/>
            <person name="Mallez S."/>
            <person name="Becker A."/>
            <person name="Gohl D.M."/>
            <person name="Silverstein K.A.T."/>
            <person name="Koren S."/>
            <person name="Bechman K.B."/>
            <person name="Herman A."/>
            <person name="Abrahante J.E."/>
            <person name="Garbe J."/>
        </authorList>
    </citation>
    <scope>NUCLEOTIDE SEQUENCE</scope>
    <source>
        <strain evidence="1">Duluth1</strain>
        <tissue evidence="1">Whole animal</tissue>
    </source>
</reference>